<dbReference type="OrthoDB" id="424012at2759"/>
<dbReference type="EC" id="3.5.1.98" evidence="3"/>
<evidence type="ECO:0000256" key="10">
    <source>
        <dbReference type="ARBA" id="ARBA00048287"/>
    </source>
</evidence>
<comment type="subcellular location">
    <subcellularLocation>
        <location evidence="1">Nucleus</location>
    </subcellularLocation>
</comment>
<dbReference type="PRINTS" id="PR01270">
    <property type="entry name" value="HDASUPER"/>
</dbReference>
<evidence type="ECO:0000259" key="12">
    <source>
        <dbReference type="Pfam" id="PF09757"/>
    </source>
</evidence>
<dbReference type="InterPro" id="IPR019154">
    <property type="entry name" value="Arb2-like_domain"/>
</dbReference>
<evidence type="ECO:0000256" key="9">
    <source>
        <dbReference type="ARBA" id="ARBA00023242"/>
    </source>
</evidence>
<dbReference type="GO" id="GO:0000118">
    <property type="term" value="C:histone deacetylase complex"/>
    <property type="evidence" value="ECO:0007669"/>
    <property type="project" value="TreeGrafter"/>
</dbReference>
<dbReference type="Pfam" id="PF09757">
    <property type="entry name" value="Arb2-like"/>
    <property type="match status" value="1"/>
</dbReference>
<evidence type="ECO:0000256" key="7">
    <source>
        <dbReference type="ARBA" id="ARBA00023015"/>
    </source>
</evidence>
<feature type="domain" description="Arb2-like" evidence="12">
    <location>
        <begin position="407"/>
        <end position="628"/>
    </location>
</feature>
<evidence type="ECO:0000256" key="3">
    <source>
        <dbReference type="ARBA" id="ARBA00012111"/>
    </source>
</evidence>
<keyword evidence="14" id="KW-1185">Reference proteome</keyword>
<dbReference type="FunFam" id="3.40.800.20:FF:000005">
    <property type="entry name" value="histone deacetylase 6"/>
    <property type="match status" value="1"/>
</dbReference>
<keyword evidence="9" id="KW-0539">Nucleus</keyword>
<keyword evidence="7" id="KW-0805">Transcription regulation</keyword>
<dbReference type="InterPro" id="IPR000286">
    <property type="entry name" value="HDACs"/>
</dbReference>
<evidence type="ECO:0000313" key="14">
    <source>
        <dbReference type="Proteomes" id="UP001150925"/>
    </source>
</evidence>
<dbReference type="PANTHER" id="PTHR10625:SF5">
    <property type="entry name" value="HISTONE DEACETYLASE"/>
    <property type="match status" value="1"/>
</dbReference>
<reference evidence="13" key="1">
    <citation type="submission" date="2022-07" db="EMBL/GenBank/DDBJ databases">
        <title>Phylogenomic reconstructions and comparative analyses of Kickxellomycotina fungi.</title>
        <authorList>
            <person name="Reynolds N.K."/>
            <person name="Stajich J.E."/>
            <person name="Barry K."/>
            <person name="Grigoriev I.V."/>
            <person name="Crous P."/>
            <person name="Smith M.E."/>
        </authorList>
    </citation>
    <scope>NUCLEOTIDE SEQUENCE</scope>
    <source>
        <strain evidence="13">RSA 1196</strain>
    </source>
</reference>
<evidence type="ECO:0000259" key="11">
    <source>
        <dbReference type="Pfam" id="PF00850"/>
    </source>
</evidence>
<organism evidence="13 14">
    <name type="scientific">Dispira parvispora</name>
    <dbReference type="NCBI Taxonomy" id="1520584"/>
    <lineage>
        <taxon>Eukaryota</taxon>
        <taxon>Fungi</taxon>
        <taxon>Fungi incertae sedis</taxon>
        <taxon>Zoopagomycota</taxon>
        <taxon>Kickxellomycotina</taxon>
        <taxon>Dimargaritomycetes</taxon>
        <taxon>Dimargaritales</taxon>
        <taxon>Dimargaritaceae</taxon>
        <taxon>Dispira</taxon>
    </lineage>
</organism>
<dbReference type="InterPro" id="IPR023696">
    <property type="entry name" value="Ureohydrolase_dom_sf"/>
</dbReference>
<evidence type="ECO:0000256" key="2">
    <source>
        <dbReference type="ARBA" id="ARBA00007738"/>
    </source>
</evidence>
<keyword evidence="6" id="KW-0156">Chromatin regulator</keyword>
<comment type="caution">
    <text evidence="13">The sequence shown here is derived from an EMBL/GenBank/DDBJ whole genome shotgun (WGS) entry which is preliminary data.</text>
</comment>
<dbReference type="GO" id="GO:0040029">
    <property type="term" value="P:epigenetic regulation of gene expression"/>
    <property type="evidence" value="ECO:0007669"/>
    <property type="project" value="TreeGrafter"/>
</dbReference>
<evidence type="ECO:0000256" key="4">
    <source>
        <dbReference type="ARBA" id="ARBA00022491"/>
    </source>
</evidence>
<comment type="catalytic activity">
    <reaction evidence="10">
        <text>N(6)-acetyl-L-lysyl-[histone] + H2O = L-lysyl-[histone] + acetate</text>
        <dbReference type="Rhea" id="RHEA:58196"/>
        <dbReference type="Rhea" id="RHEA-COMP:9845"/>
        <dbReference type="Rhea" id="RHEA-COMP:11338"/>
        <dbReference type="ChEBI" id="CHEBI:15377"/>
        <dbReference type="ChEBI" id="CHEBI:29969"/>
        <dbReference type="ChEBI" id="CHEBI:30089"/>
        <dbReference type="ChEBI" id="CHEBI:61930"/>
        <dbReference type="EC" id="3.5.1.98"/>
    </reaction>
</comment>
<protein>
    <recommendedName>
        <fullName evidence="3">histone deacetylase</fullName>
        <ecNumber evidence="3">3.5.1.98</ecNumber>
    </recommendedName>
</protein>
<gene>
    <name evidence="13" type="primary">HDA1</name>
    <name evidence="13" type="ORF">IWQ62_000048</name>
</gene>
<sequence>MNTVANPLSNTGLVYDVRMRFHAPGDPRDKHPEDPQRIWRIYDALQRSQCLDKCVRIKTREATTEDILLVHDLTYHDTISRTAQASQLQLDKLASQYDSIYLCPESAYVARLACGSLIELCKAVVQGQVSNGFAAIRPPGHHAERIEAMGFCLYNNVAVATRWVQRHCQIKRVLIVDWDVHHGNGIQEAFYQDPDVLYFSLHRYEGGTFYPCSPVASCDSIGMGPGVGRNVNVGWPCAGMGDGDYLHAFDQLLMPMAREFDPELVIVACGFDAAKGDTLGECFVTPAGYAHMTNLLKSLAGGRLVLALEGGYSLDAVADCALACVQVLLGENMDILDKNSTPDAPRSTPHDALGTSLPRLGSLIPSRACLETISQVKQAHTNHWQFLQGNAVTMAERQENNLPIFNLHDVVSSFRWDQLQRKLNMVEMNASHLLYELALPITPGWLHHSVHTSVQWQRASCLVIFVHDSPEVRYQAMAERCNLADTTGSFLTDVTLFQLEHFVQRGYGIIDISIPSSYLQQDATLVPQTFQTLLLALWDNMVGPSDVKWIIFLGMGDTACTAITQLIDQRPVESRVTGYMGIPSTLSPSGSHITEQAVVPQVSKRKAAWYHNISVIGLHPEHPLVKGGNKRYQAFGLCYPLSVAAKDFYVVVHVHRDLINQFIDNRFSNSAQIAL</sequence>
<evidence type="ECO:0000256" key="6">
    <source>
        <dbReference type="ARBA" id="ARBA00022853"/>
    </source>
</evidence>
<comment type="similarity">
    <text evidence="2">Belongs to the histone deacetylase family. HD type 2 subfamily.</text>
</comment>
<dbReference type="Gene3D" id="3.40.800.20">
    <property type="entry name" value="Histone deacetylase domain"/>
    <property type="match status" value="1"/>
</dbReference>
<feature type="domain" description="Histone deacetylase" evidence="11">
    <location>
        <begin position="31"/>
        <end position="327"/>
    </location>
</feature>
<evidence type="ECO:0000256" key="5">
    <source>
        <dbReference type="ARBA" id="ARBA00022801"/>
    </source>
</evidence>
<dbReference type="InterPro" id="IPR037138">
    <property type="entry name" value="His_deacetylse_dom_sf"/>
</dbReference>
<proteinExistence type="inferred from homology"/>
<keyword evidence="5 13" id="KW-0378">Hydrolase</keyword>
<dbReference type="EMBL" id="JANBPY010000002">
    <property type="protein sequence ID" value="KAJ1970221.1"/>
    <property type="molecule type" value="Genomic_DNA"/>
</dbReference>
<dbReference type="AlphaFoldDB" id="A0A9W8B0Y0"/>
<evidence type="ECO:0000313" key="13">
    <source>
        <dbReference type="EMBL" id="KAJ1970221.1"/>
    </source>
</evidence>
<dbReference type="InterPro" id="IPR023801">
    <property type="entry name" value="His_deacetylse_dom"/>
</dbReference>
<dbReference type="Pfam" id="PF00850">
    <property type="entry name" value="Hist_deacetyl"/>
    <property type="match status" value="1"/>
</dbReference>
<dbReference type="Proteomes" id="UP001150925">
    <property type="component" value="Unassembled WGS sequence"/>
</dbReference>
<name>A0A9W8B0Y0_9FUNG</name>
<evidence type="ECO:0000256" key="8">
    <source>
        <dbReference type="ARBA" id="ARBA00023163"/>
    </source>
</evidence>
<accession>A0A9W8B0Y0</accession>
<keyword evidence="4" id="KW-0678">Repressor</keyword>
<evidence type="ECO:0000256" key="1">
    <source>
        <dbReference type="ARBA" id="ARBA00004123"/>
    </source>
</evidence>
<dbReference type="SUPFAM" id="SSF52768">
    <property type="entry name" value="Arginase/deacetylase"/>
    <property type="match status" value="1"/>
</dbReference>
<dbReference type="GO" id="GO:0141221">
    <property type="term" value="F:histone deacetylase activity, hydrolytic mechanism"/>
    <property type="evidence" value="ECO:0007669"/>
    <property type="project" value="UniProtKB-EC"/>
</dbReference>
<keyword evidence="8" id="KW-0804">Transcription</keyword>
<dbReference type="PANTHER" id="PTHR10625">
    <property type="entry name" value="HISTONE DEACETYLASE HDAC1-RELATED"/>
    <property type="match status" value="1"/>
</dbReference>